<proteinExistence type="predicted"/>
<feature type="chain" id="PRO_5039948300" evidence="1">
    <location>
        <begin position="23"/>
        <end position="452"/>
    </location>
</feature>
<dbReference type="Proteomes" id="UP001056756">
    <property type="component" value="Chromosome"/>
</dbReference>
<sequence length="452" mass="50265">MNKLRSTLSLFVAIFIIIATMAACGGNAASTNGNNSDAANTANDTDTEKKNPVKITALIQQSRNFEGLQNMIKKLETEENIIIDAQVVPDAEALNLIKMKLNSGESVDMIDYNIPAVYDMIDPVANFADLSNESWVGNLIMPDNIKYDDGKIYGFPFLSVPGIHGMIYNKDVFADLGIEVPTTWDELLAAAEIIKIKGNGITPIFMPKDSWVPQIMMTDNFAKALDSEKIAEFADKVAKNEMKWTDVPEFQTVIDKYLDLYKKGYVNENFTSAVYDDAIAAVATGKAAMHFNGDFFASSVMDSNPEANIGIFQISMTENVDVVTANTSSAGFVAYKNSKNLDTVKKVFELWSTPEYADLYFEGRPSFPAFKDVNGGEVPDYLKEINEKYIQQGKAISEFNAYVMQYNPLFENSLYIYYTSTPAKNDLDGKGIMEKFQKEFEQYNKDIGAPGF</sequence>
<name>A0A9J6ZH88_9BACL</name>
<accession>A0A9J6ZH88</accession>
<dbReference type="PANTHER" id="PTHR43649">
    <property type="entry name" value="ARABINOSE-BINDING PROTEIN-RELATED"/>
    <property type="match status" value="1"/>
</dbReference>
<gene>
    <name evidence="2" type="ORF">NAG76_03730</name>
</gene>
<dbReference type="AlphaFoldDB" id="A0A9J6ZH88"/>
<evidence type="ECO:0000313" key="3">
    <source>
        <dbReference type="Proteomes" id="UP001056756"/>
    </source>
</evidence>
<protein>
    <submittedName>
        <fullName evidence="2">Extracellular solute-binding protein</fullName>
    </submittedName>
</protein>
<evidence type="ECO:0000256" key="1">
    <source>
        <dbReference type="SAM" id="SignalP"/>
    </source>
</evidence>
<dbReference type="InterPro" id="IPR050490">
    <property type="entry name" value="Bact_solute-bd_prot1"/>
</dbReference>
<keyword evidence="1" id="KW-0732">Signal</keyword>
<dbReference type="SUPFAM" id="SSF53850">
    <property type="entry name" value="Periplasmic binding protein-like II"/>
    <property type="match status" value="1"/>
</dbReference>
<dbReference type="EMBL" id="CP097899">
    <property type="protein sequence ID" value="URN95383.1"/>
    <property type="molecule type" value="Genomic_DNA"/>
</dbReference>
<dbReference type="KEGG" id="plig:NAG76_03730"/>
<dbReference type="Gene3D" id="3.40.190.10">
    <property type="entry name" value="Periplasmic binding protein-like II"/>
    <property type="match status" value="2"/>
</dbReference>
<organism evidence="2 3">
    <name type="scientific">Candidatus Pristimantibacillus lignocellulolyticus</name>
    <dbReference type="NCBI Taxonomy" id="2994561"/>
    <lineage>
        <taxon>Bacteria</taxon>
        <taxon>Bacillati</taxon>
        <taxon>Bacillota</taxon>
        <taxon>Bacilli</taxon>
        <taxon>Bacillales</taxon>
        <taxon>Paenibacillaceae</taxon>
        <taxon>Candidatus Pristimantibacillus</taxon>
    </lineage>
</organism>
<feature type="signal peptide" evidence="1">
    <location>
        <begin position="1"/>
        <end position="22"/>
    </location>
</feature>
<dbReference type="InterPro" id="IPR006059">
    <property type="entry name" value="SBP"/>
</dbReference>
<dbReference type="Pfam" id="PF01547">
    <property type="entry name" value="SBP_bac_1"/>
    <property type="match status" value="1"/>
</dbReference>
<evidence type="ECO:0000313" key="2">
    <source>
        <dbReference type="EMBL" id="URN95383.1"/>
    </source>
</evidence>
<reference evidence="2" key="1">
    <citation type="submission" date="2022-05" db="EMBL/GenBank/DDBJ databases">
        <title>Novel bacterial taxa in a minimal lignocellulolytic consortium and its capacity to transform plastics disclosed by genome-resolved metagenomics.</title>
        <authorList>
            <person name="Rodriguez C.A.D."/>
            <person name="Diaz-Garcia L."/>
            <person name="Herrera K."/>
            <person name="Tarazona N.A."/>
            <person name="Sproer C."/>
            <person name="Overmann J."/>
            <person name="Jimenez D.J."/>
        </authorList>
    </citation>
    <scope>NUCLEOTIDE SEQUENCE</scope>
    <source>
        <strain evidence="2">MAG5</strain>
    </source>
</reference>